<accession>A0A7S9QCH9</accession>
<dbReference type="InterPro" id="IPR007375">
    <property type="entry name" value="SoxG"/>
</dbReference>
<protein>
    <submittedName>
        <fullName evidence="1">Sarcosine oxidase subunit gamma</fullName>
    </submittedName>
</protein>
<name>A0A7S9QCH9_9RHOB</name>
<dbReference type="AlphaFoldDB" id="A0A7S9QCH9"/>
<proteinExistence type="predicted"/>
<dbReference type="SUPFAM" id="SSF103025">
    <property type="entry name" value="Folate-binding domain"/>
    <property type="match status" value="1"/>
</dbReference>
<dbReference type="Gene3D" id="3.30.70.1520">
    <property type="entry name" value="Heterotetrameric sarcosine oxidase"/>
    <property type="match status" value="1"/>
</dbReference>
<reference evidence="1 2" key="1">
    <citation type="submission" date="2020-11" db="EMBL/GenBank/DDBJ databases">
        <title>Description of Pontivivens ytuae sp. nov. isolated from deep sea sediment of Mariana Trench.</title>
        <authorList>
            <person name="Wang Z."/>
            <person name="Sun Q.-L."/>
            <person name="Xu X.-D."/>
            <person name="Tang Y.-Z."/>
            <person name="Zhang J."/>
        </authorList>
    </citation>
    <scope>NUCLEOTIDE SEQUENCE [LARGE SCALE GENOMIC DNA]</scope>
    <source>
        <strain evidence="1 2">MT2928</strain>
    </source>
</reference>
<dbReference type="EMBL" id="CP064942">
    <property type="protein sequence ID" value="QPH53121.1"/>
    <property type="molecule type" value="Genomic_DNA"/>
</dbReference>
<dbReference type="InterPro" id="IPR027266">
    <property type="entry name" value="TrmE/GcvT-like"/>
</dbReference>
<dbReference type="Proteomes" id="UP000594800">
    <property type="component" value="Chromosome"/>
</dbReference>
<dbReference type="Pfam" id="PF04268">
    <property type="entry name" value="SoxG"/>
    <property type="match status" value="1"/>
</dbReference>
<dbReference type="RefSeq" id="WP_196102332.1">
    <property type="nucleotide sequence ID" value="NZ_CP064942.1"/>
</dbReference>
<dbReference type="Gene3D" id="3.30.1360.120">
    <property type="entry name" value="Probable tRNA modification gtpase trme, domain 1"/>
    <property type="match status" value="1"/>
</dbReference>
<sequence>MSESFDGLVRVQQIDPVGMVTIRGDLTDAAFREAVGGAVGPIPDTRRINGGASGGLAWMSPDELMLFCPAADAPAAAVGLADRLARQHHLAVDVSDARAVFRLTGAAVRDVLAKGAPVDLAPGRFEPGEIRRTRLGQVAVAFWLTDAETAELVCFRSVADFVAEWLRIAAATDAPVGFHAL</sequence>
<keyword evidence="2" id="KW-1185">Reference proteome</keyword>
<organism evidence="1 2">
    <name type="scientific">Pontivivens ytuae</name>
    <dbReference type="NCBI Taxonomy" id="2789856"/>
    <lineage>
        <taxon>Bacteria</taxon>
        <taxon>Pseudomonadati</taxon>
        <taxon>Pseudomonadota</taxon>
        <taxon>Alphaproteobacteria</taxon>
        <taxon>Rhodobacterales</taxon>
        <taxon>Paracoccaceae</taxon>
        <taxon>Pontivivens</taxon>
    </lineage>
</organism>
<evidence type="ECO:0000313" key="1">
    <source>
        <dbReference type="EMBL" id="QPH53121.1"/>
    </source>
</evidence>
<evidence type="ECO:0000313" key="2">
    <source>
        <dbReference type="Proteomes" id="UP000594800"/>
    </source>
</evidence>
<dbReference type="KEGG" id="poz:I0K15_15125"/>
<gene>
    <name evidence="1" type="ORF">I0K15_15125</name>
</gene>